<dbReference type="Proteomes" id="UP000553632">
    <property type="component" value="Unassembled WGS sequence"/>
</dbReference>
<name>A0A7J6Q347_PEROL</name>
<sequence length="286" mass="31575">MNASPSCRDPAGATAVTAALLQGSKGSMFSLRSVKAVMAPNQFIVGASAAAVALLMSSPFCDAVKSIAPDDPAAGYPKQVGRSRFNSMRNATHCHFSNEKHLTSSYASLDIYIKYDVVQTDDINCPATERWPAFRAVYSGRSAVQSYANITYPTSEEDWCTFEDHFPPNNTGLDPLRELNQSPLRDARNKVYAAAAKVKFTRERAILWEGKMEGQTEAQDELISEFKDACSVAIETIRKQFGPFPRLCGKYRDASEEAIAAATLEKWYPVRIRDHVTQLMPSKVTQ</sequence>
<accession>A0A7J6Q347</accession>
<proteinExistence type="predicted"/>
<protein>
    <submittedName>
        <fullName evidence="1">Uncharacterized protein</fullName>
    </submittedName>
</protein>
<organism evidence="1 2">
    <name type="scientific">Perkinsus olseni</name>
    <name type="common">Perkinsus atlanticus</name>
    <dbReference type="NCBI Taxonomy" id="32597"/>
    <lineage>
        <taxon>Eukaryota</taxon>
        <taxon>Sar</taxon>
        <taxon>Alveolata</taxon>
        <taxon>Perkinsozoa</taxon>
        <taxon>Perkinsea</taxon>
        <taxon>Perkinsida</taxon>
        <taxon>Perkinsidae</taxon>
        <taxon>Perkinsus</taxon>
    </lineage>
</organism>
<gene>
    <name evidence="1" type="ORF">FOZ63_011357</name>
</gene>
<keyword evidence="2" id="KW-1185">Reference proteome</keyword>
<reference evidence="1 2" key="1">
    <citation type="submission" date="2020-04" db="EMBL/GenBank/DDBJ databases">
        <title>Perkinsus olseni comparative genomics.</title>
        <authorList>
            <person name="Bogema D.R."/>
        </authorList>
    </citation>
    <scope>NUCLEOTIDE SEQUENCE [LARGE SCALE GENOMIC DNA]</scope>
    <source>
        <strain evidence="1 2">ATCC PRA-207</strain>
    </source>
</reference>
<evidence type="ECO:0000313" key="2">
    <source>
        <dbReference type="Proteomes" id="UP000553632"/>
    </source>
</evidence>
<dbReference type="EMBL" id="JABANO010035881">
    <property type="protein sequence ID" value="KAF4702733.1"/>
    <property type="molecule type" value="Genomic_DNA"/>
</dbReference>
<evidence type="ECO:0000313" key="1">
    <source>
        <dbReference type="EMBL" id="KAF4702733.1"/>
    </source>
</evidence>
<dbReference type="AlphaFoldDB" id="A0A7J6Q347"/>
<comment type="caution">
    <text evidence="1">The sequence shown here is derived from an EMBL/GenBank/DDBJ whole genome shotgun (WGS) entry which is preliminary data.</text>
</comment>